<name>A0A4Q4SLC5_9PLEO</name>
<accession>A0A4Q4SLC5</accession>
<feature type="transmembrane region" description="Helical" evidence="3">
    <location>
        <begin position="89"/>
        <end position="112"/>
    </location>
</feature>
<proteinExistence type="inferred from homology"/>
<protein>
    <submittedName>
        <fullName evidence="4">Uncharacterized protein</fullName>
    </submittedName>
</protein>
<keyword evidence="3" id="KW-0812">Transmembrane</keyword>
<gene>
    <name evidence="4" type="ORF">AA0113_g1824</name>
</gene>
<feature type="region of interest" description="Disordered" evidence="2">
    <location>
        <begin position="114"/>
        <end position="164"/>
    </location>
</feature>
<dbReference type="AlphaFoldDB" id="A0A4Q4SLC5"/>
<feature type="region of interest" description="Disordered" evidence="2">
    <location>
        <begin position="1"/>
        <end position="24"/>
    </location>
</feature>
<dbReference type="OrthoDB" id="407298at2759"/>
<sequence>MAQPIERHELPGLPDSPTVSPAPMSWYPEVHNQYAEGIEVAQPNTAQRYLHPSYGHHQQLKRPSGGAAQEEGDGVKQVIWKRKICGFPLWTAALVVLVVIGGLVGGLVGALVGRTENGDSARSTPSTSESSIRSSLSSSHSTLPASTTSTVATGPASTPGSSLRSSFKISSIAASRTGNPGHIHIFYLESGTLKARIFGDEGWVSLDIDLSIPAKRGSPLASISWVDDGRDQVRIYYYNQDTQMIEIGGLCSGGGTNCTWRAGNIIIDSGISSDSGLAAVHFLDPGNQIRTFHQDMYGQMSGGSYSRGKWTVADAFLQILPGTAIAATVDAVERPLIVRVWHRGPQGNLRDIYWDSRNEQWANPLSLDVKNSSNVNLYAAIGASDYLDENGVTQNYIIQDDKRATEITSLNETELIAWVPGSSGNPSTDAWLRGDDAGGAIAALGWLDENDSPEARLYCVVGGSIHEIVCSPNSCWTGREI</sequence>
<organism evidence="4 5">
    <name type="scientific">Alternaria arborescens</name>
    <dbReference type="NCBI Taxonomy" id="156630"/>
    <lineage>
        <taxon>Eukaryota</taxon>
        <taxon>Fungi</taxon>
        <taxon>Dikarya</taxon>
        <taxon>Ascomycota</taxon>
        <taxon>Pezizomycotina</taxon>
        <taxon>Dothideomycetes</taxon>
        <taxon>Pleosporomycetidae</taxon>
        <taxon>Pleosporales</taxon>
        <taxon>Pleosporineae</taxon>
        <taxon>Pleosporaceae</taxon>
        <taxon>Alternaria</taxon>
        <taxon>Alternaria sect. Alternaria</taxon>
    </lineage>
</organism>
<comment type="similarity">
    <text evidence="1">Belongs to the fungal fucose-specific lectin family.</text>
</comment>
<keyword evidence="3" id="KW-1133">Transmembrane helix</keyword>
<evidence type="ECO:0000313" key="5">
    <source>
        <dbReference type="Proteomes" id="UP000293823"/>
    </source>
</evidence>
<feature type="compositionally biased region" description="Polar residues" evidence="2">
    <location>
        <begin position="151"/>
        <end position="160"/>
    </location>
</feature>
<feature type="compositionally biased region" description="Low complexity" evidence="2">
    <location>
        <begin position="120"/>
        <end position="150"/>
    </location>
</feature>
<evidence type="ECO:0000256" key="3">
    <source>
        <dbReference type="SAM" id="Phobius"/>
    </source>
</evidence>
<keyword evidence="3" id="KW-0472">Membrane</keyword>
<dbReference type="Pfam" id="PF07938">
    <property type="entry name" value="Fungal_lectin"/>
    <property type="match status" value="1"/>
</dbReference>
<reference evidence="5" key="1">
    <citation type="journal article" date="2019" name="bioRxiv">
        <title>Genomics, evolutionary history and diagnostics of the Alternaria alternata species group including apple and Asian pear pathotypes.</title>
        <authorList>
            <person name="Armitage A.D."/>
            <person name="Cockerton H.M."/>
            <person name="Sreenivasaprasad S."/>
            <person name="Woodhall J.W."/>
            <person name="Lane C.R."/>
            <person name="Harrison R.J."/>
            <person name="Clarkson J.P."/>
        </authorList>
    </citation>
    <scope>NUCLEOTIDE SEQUENCE [LARGE SCALE GENOMIC DNA]</scope>
    <source>
        <strain evidence="5">RGR 97.0016</strain>
    </source>
</reference>
<feature type="compositionally biased region" description="Basic and acidic residues" evidence="2">
    <location>
        <begin position="1"/>
        <end position="10"/>
    </location>
</feature>
<evidence type="ECO:0000256" key="2">
    <source>
        <dbReference type="SAM" id="MobiDB-lite"/>
    </source>
</evidence>
<evidence type="ECO:0000256" key="1">
    <source>
        <dbReference type="ARBA" id="ARBA00009042"/>
    </source>
</evidence>
<comment type="caution">
    <text evidence="4">The sequence shown here is derived from an EMBL/GenBank/DDBJ whole genome shotgun (WGS) entry which is preliminary data.</text>
</comment>
<dbReference type="SUPFAM" id="SSF89372">
    <property type="entry name" value="Fucose-specific lectin"/>
    <property type="match status" value="1"/>
</dbReference>
<dbReference type="Proteomes" id="UP000293823">
    <property type="component" value="Unassembled WGS sequence"/>
</dbReference>
<dbReference type="Gene3D" id="2.120.10.70">
    <property type="entry name" value="Fucose-specific lectin"/>
    <property type="match status" value="1"/>
</dbReference>
<evidence type="ECO:0000313" key="4">
    <source>
        <dbReference type="EMBL" id="RYO71537.1"/>
    </source>
</evidence>
<dbReference type="EMBL" id="PEJP01000006">
    <property type="protein sequence ID" value="RYO71537.1"/>
    <property type="molecule type" value="Genomic_DNA"/>
</dbReference>
<dbReference type="InterPro" id="IPR012475">
    <property type="entry name" value="Fungal_lectin"/>
</dbReference>
<keyword evidence="5" id="KW-1185">Reference proteome</keyword>